<dbReference type="EMBL" id="MN079347">
    <property type="protein sequence ID" value="QEA07742.1"/>
    <property type="molecule type" value="Genomic_DNA"/>
</dbReference>
<dbReference type="InterPro" id="IPR008271">
    <property type="entry name" value="Ser/Thr_kinase_AS"/>
</dbReference>
<dbReference type="PANTHER" id="PTHR24361">
    <property type="entry name" value="MITOGEN-ACTIVATED KINASE KINASE KINASE"/>
    <property type="match status" value="1"/>
</dbReference>
<dbReference type="GO" id="GO:0005524">
    <property type="term" value="F:ATP binding"/>
    <property type="evidence" value="ECO:0007669"/>
    <property type="project" value="InterPro"/>
</dbReference>
<protein>
    <recommendedName>
        <fullName evidence="1">Protein kinase domain-containing protein</fullName>
    </recommendedName>
</protein>
<dbReference type="SUPFAM" id="SSF56112">
    <property type="entry name" value="Protein kinase-like (PK-like)"/>
    <property type="match status" value="1"/>
</dbReference>
<dbReference type="SMART" id="SM00220">
    <property type="entry name" value="S_TKc"/>
    <property type="match status" value="1"/>
</dbReference>
<dbReference type="Pfam" id="PF00069">
    <property type="entry name" value="Pkinase"/>
    <property type="match status" value="1"/>
</dbReference>
<dbReference type="GO" id="GO:0004674">
    <property type="term" value="F:protein serine/threonine kinase activity"/>
    <property type="evidence" value="ECO:0007669"/>
    <property type="project" value="TreeGrafter"/>
</dbReference>
<proteinExistence type="predicted"/>
<accession>A0A5B8RJ35</accession>
<gene>
    <name evidence="2" type="ORF">KBTEX_04104</name>
</gene>
<evidence type="ECO:0000313" key="2">
    <source>
        <dbReference type="EMBL" id="QEA07742.1"/>
    </source>
</evidence>
<dbReference type="InterPro" id="IPR011009">
    <property type="entry name" value="Kinase-like_dom_sf"/>
</dbReference>
<dbReference type="InterPro" id="IPR053235">
    <property type="entry name" value="Ser_Thr_kinase"/>
</dbReference>
<dbReference type="InterPro" id="IPR000719">
    <property type="entry name" value="Prot_kinase_dom"/>
</dbReference>
<feature type="domain" description="Protein kinase" evidence="1">
    <location>
        <begin position="48"/>
        <end position="309"/>
    </location>
</feature>
<dbReference type="PROSITE" id="PS00108">
    <property type="entry name" value="PROTEIN_KINASE_ST"/>
    <property type="match status" value="1"/>
</dbReference>
<dbReference type="Gene3D" id="1.10.510.10">
    <property type="entry name" value="Transferase(Phosphotransferase) domain 1"/>
    <property type="match status" value="1"/>
</dbReference>
<reference evidence="2" key="1">
    <citation type="submission" date="2019-06" db="EMBL/GenBank/DDBJ databases">
        <authorList>
            <person name="Murdoch R.W."/>
            <person name="Fathepure B."/>
        </authorList>
    </citation>
    <scope>NUCLEOTIDE SEQUENCE</scope>
</reference>
<dbReference type="AlphaFoldDB" id="A0A5B8RJ35"/>
<sequence length="626" mass="69855">MSRAATAESIRHFYIPEEQSVYLLSKDEAHRLKAWVRLCEEQLRGLGYRQVCLLGKGAYSFVFAGRRSEGASQVFKFSRITLAQHIQDRLEEEAYMLSQVRHPNVPAFLAFERIHGQRILVMERAPGEDLDQRSIQLGPLPVDELLHIARQLADMLAYLRHHPRGPIVHGDIKPSNLVYDPDDGRVSLIDWGSSVFAQVDHEDQPTPFCSLDAMTGGGETNARLGDVYFIGEEQLGGGLSSPRFDEQGVASTLYALASAQSCRFGSDVIPARALGLPRPFARVLDGLLSRDPDERRRAGDYFLGEMAHLGRIVAVPRPARPAMSLLPIKVAPAQDMESVVYSSRKSFLREEVAEATLAGADDAQLERYYRNFMHGMGDREKALMAAVSRLSRYPVVGGLGIRWKPEGLEIDSYLELRDPERVSAFAAAVNVVVTLARSLEREGVFKCVMFDARHTLHLERAGEGEPFEVPPDLRIPYEVVPPESADARLHPHSYFEDGRDPDEYLALPQPIIDAIVALNDIPHTGCVIFESKPTHLKIHSYYTLLAPEREAEFAALLERIADAVDQIRGLGIAGFMKLPYKRTRHFRRRPGLGDCFYPANPRRAADPRDLTSPLFLLGESADSDAA</sequence>
<dbReference type="PROSITE" id="PS50011">
    <property type="entry name" value="PROTEIN_KINASE_DOM"/>
    <property type="match status" value="1"/>
</dbReference>
<organism evidence="2">
    <name type="scientific">uncultured organism</name>
    <dbReference type="NCBI Taxonomy" id="155900"/>
    <lineage>
        <taxon>unclassified sequences</taxon>
        <taxon>environmental samples</taxon>
    </lineage>
</organism>
<evidence type="ECO:0000259" key="1">
    <source>
        <dbReference type="PROSITE" id="PS50011"/>
    </source>
</evidence>
<name>A0A5B8RJ35_9ZZZZ</name>